<comment type="pathway">
    <text evidence="2 9">Cofactor biosynthesis; adenosylcobalamin biosynthesis.</text>
</comment>
<dbReference type="PANTHER" id="PTHR34308">
    <property type="entry name" value="COBALAMIN BIOSYNTHESIS PROTEIN CBIB"/>
    <property type="match status" value="1"/>
</dbReference>
<feature type="transmembrane region" description="Helical" evidence="9">
    <location>
        <begin position="157"/>
        <end position="178"/>
    </location>
</feature>
<keyword evidence="5 9" id="KW-0169">Cobalamin biosynthesis</keyword>
<keyword evidence="4 9" id="KW-1003">Cell membrane</keyword>
<dbReference type="EMBL" id="FOEN01000004">
    <property type="protein sequence ID" value="SEP99550.1"/>
    <property type="molecule type" value="Genomic_DNA"/>
</dbReference>
<evidence type="ECO:0000256" key="9">
    <source>
        <dbReference type="HAMAP-Rule" id="MF_00024"/>
    </source>
</evidence>
<keyword evidence="11" id="KW-1185">Reference proteome</keyword>
<evidence type="ECO:0000313" key="11">
    <source>
        <dbReference type="Proteomes" id="UP000198833"/>
    </source>
</evidence>
<evidence type="ECO:0000256" key="7">
    <source>
        <dbReference type="ARBA" id="ARBA00022989"/>
    </source>
</evidence>
<dbReference type="Proteomes" id="UP000198833">
    <property type="component" value="Unassembled WGS sequence"/>
</dbReference>
<keyword evidence="8 9" id="KW-0472">Membrane</keyword>
<feature type="transmembrane region" description="Helical" evidence="9">
    <location>
        <begin position="213"/>
        <end position="229"/>
    </location>
</feature>
<evidence type="ECO:0000256" key="2">
    <source>
        <dbReference type="ARBA" id="ARBA00004953"/>
    </source>
</evidence>
<comment type="subcellular location">
    <subcellularLocation>
        <location evidence="1 9">Cell membrane</location>
        <topology evidence="1 9">Multi-pass membrane protein</topology>
    </subcellularLocation>
</comment>
<dbReference type="UniPathway" id="UPA00148"/>
<dbReference type="GO" id="GO:0015420">
    <property type="term" value="F:ABC-type vitamin B12 transporter activity"/>
    <property type="evidence" value="ECO:0007669"/>
    <property type="project" value="UniProtKB-UniRule"/>
</dbReference>
<evidence type="ECO:0000256" key="1">
    <source>
        <dbReference type="ARBA" id="ARBA00004651"/>
    </source>
</evidence>
<dbReference type="PANTHER" id="PTHR34308:SF1">
    <property type="entry name" value="COBALAMIN BIOSYNTHESIS PROTEIN CBIB"/>
    <property type="match status" value="1"/>
</dbReference>
<dbReference type="NCBIfam" id="TIGR00380">
    <property type="entry name" value="cobal_cbiB"/>
    <property type="match status" value="1"/>
</dbReference>
<dbReference type="InterPro" id="IPR004485">
    <property type="entry name" value="Cobalamin_biosynth_CobD/CbiB"/>
</dbReference>
<dbReference type="OrthoDB" id="9811967at2"/>
<accession>A0A1H9CE95</accession>
<feature type="transmembrane region" description="Helical" evidence="9">
    <location>
        <begin position="54"/>
        <end position="77"/>
    </location>
</feature>
<evidence type="ECO:0000256" key="4">
    <source>
        <dbReference type="ARBA" id="ARBA00022475"/>
    </source>
</evidence>
<keyword evidence="6 9" id="KW-0812">Transmembrane</keyword>
<protein>
    <recommendedName>
        <fullName evidence="9">Cobalamin biosynthesis protein CobD</fullName>
    </recommendedName>
</protein>
<dbReference type="STRING" id="89093.SAMN04488558_10410"/>
<proteinExistence type="inferred from homology"/>
<dbReference type="GO" id="GO:0009236">
    <property type="term" value="P:cobalamin biosynthetic process"/>
    <property type="evidence" value="ECO:0007669"/>
    <property type="project" value="UniProtKB-UniRule"/>
</dbReference>
<evidence type="ECO:0000256" key="6">
    <source>
        <dbReference type="ARBA" id="ARBA00022692"/>
    </source>
</evidence>
<evidence type="ECO:0000256" key="8">
    <source>
        <dbReference type="ARBA" id="ARBA00023136"/>
    </source>
</evidence>
<dbReference type="HAMAP" id="MF_00024">
    <property type="entry name" value="CobD_CbiB"/>
    <property type="match status" value="1"/>
</dbReference>
<evidence type="ECO:0000256" key="3">
    <source>
        <dbReference type="ARBA" id="ARBA00006263"/>
    </source>
</evidence>
<dbReference type="AlphaFoldDB" id="A0A1H9CE95"/>
<keyword evidence="7 9" id="KW-1133">Transmembrane helix</keyword>
<feature type="transmembrane region" description="Helical" evidence="9">
    <location>
        <begin position="297"/>
        <end position="315"/>
    </location>
</feature>
<name>A0A1H9CE95_9LACT</name>
<evidence type="ECO:0000256" key="5">
    <source>
        <dbReference type="ARBA" id="ARBA00022573"/>
    </source>
</evidence>
<evidence type="ECO:0000313" key="10">
    <source>
        <dbReference type="EMBL" id="SEP99550.1"/>
    </source>
</evidence>
<dbReference type="GO" id="GO:0005886">
    <property type="term" value="C:plasma membrane"/>
    <property type="evidence" value="ECO:0007669"/>
    <property type="project" value="UniProtKB-SubCell"/>
</dbReference>
<gene>
    <name evidence="9" type="primary">cobD</name>
    <name evidence="10" type="ORF">SAMN04488558_10410</name>
</gene>
<organism evidence="10 11">
    <name type="scientific">Ignavigranum ruoffiae</name>
    <dbReference type="NCBI Taxonomy" id="89093"/>
    <lineage>
        <taxon>Bacteria</taxon>
        <taxon>Bacillati</taxon>
        <taxon>Bacillota</taxon>
        <taxon>Bacilli</taxon>
        <taxon>Lactobacillales</taxon>
        <taxon>Aerococcaceae</taxon>
        <taxon>Ignavigranum</taxon>
    </lineage>
</organism>
<dbReference type="GO" id="GO:0048472">
    <property type="term" value="F:threonine-phosphate decarboxylase activity"/>
    <property type="evidence" value="ECO:0007669"/>
    <property type="project" value="InterPro"/>
</dbReference>
<dbReference type="Pfam" id="PF03186">
    <property type="entry name" value="CobD_Cbib"/>
    <property type="match status" value="1"/>
</dbReference>
<dbReference type="RefSeq" id="WP_092571094.1">
    <property type="nucleotide sequence ID" value="NZ_FOEN01000004.1"/>
</dbReference>
<comment type="function">
    <text evidence="9">Converts cobyric acid to cobinamide by the addition of aminopropanol on the F carboxylic group.</text>
</comment>
<sequence>MNMNLMMFFGAFLLDLFLGDPYSWPHPVKLMGKWINWFLNKSDYQNKSKKRQQLLGYLLIISLIILVVCIGQGVLLVSSHASKTLYIIIGMYFNYTCFSIKCLRDESEKVLSALQNNLASGRKQLSMIVGRDTEQLSETEVYKALIETIAENTVDGFIAPALFIAFLGPIGGLVYKAINTLDSMVGYRYSPYTYVGKASAQIDDLVNYVPARIGYIVFIISSLILNYDWKSAISIGWRDRYQHLSPNSGWSEASVAGALGIELGGGHLYKGNFVEKPSIGESKKIVSVNQVYQTLTLMYYSGTILSLVIGLYLVYGG</sequence>
<comment type="caution">
    <text evidence="9">Lacks conserved residue(s) required for the propagation of feature annotation.</text>
</comment>
<reference evidence="10 11" key="1">
    <citation type="submission" date="2016-10" db="EMBL/GenBank/DDBJ databases">
        <authorList>
            <person name="de Groot N.N."/>
        </authorList>
    </citation>
    <scope>NUCLEOTIDE SEQUENCE [LARGE SCALE GENOMIC DNA]</scope>
    <source>
        <strain evidence="10 11">DSM 15695</strain>
    </source>
</reference>
<comment type="similarity">
    <text evidence="3 9">Belongs to the CobD/CbiB family.</text>
</comment>